<accession>A0AAU9CSM3</accession>
<keyword evidence="3" id="KW-1185">Reference proteome</keyword>
<protein>
    <recommendedName>
        <fullName evidence="1">FAS1 domain-containing protein</fullName>
    </recommendedName>
</protein>
<reference evidence="2 3" key="1">
    <citation type="submission" date="2021-12" db="EMBL/GenBank/DDBJ databases">
        <title>Genome sequencing of bacteria with rrn-lacking chromosome and rrn-plasmid.</title>
        <authorList>
            <person name="Anda M."/>
            <person name="Iwasaki W."/>
        </authorList>
    </citation>
    <scope>NUCLEOTIDE SEQUENCE [LARGE SCALE GENOMIC DNA]</scope>
    <source>
        <strain evidence="2 3">DSM 100852</strain>
    </source>
</reference>
<dbReference type="SMART" id="SM00554">
    <property type="entry name" value="FAS1"/>
    <property type="match status" value="1"/>
</dbReference>
<feature type="domain" description="FAS1" evidence="1">
    <location>
        <begin position="75"/>
        <end position="169"/>
    </location>
</feature>
<dbReference type="Pfam" id="PF02469">
    <property type="entry name" value="Fasciclin"/>
    <property type="match status" value="1"/>
</dbReference>
<organism evidence="2 3">
    <name type="scientific">Fulvitalea axinellae</name>
    <dbReference type="NCBI Taxonomy" id="1182444"/>
    <lineage>
        <taxon>Bacteria</taxon>
        <taxon>Pseudomonadati</taxon>
        <taxon>Bacteroidota</taxon>
        <taxon>Cytophagia</taxon>
        <taxon>Cytophagales</taxon>
        <taxon>Persicobacteraceae</taxon>
        <taxon>Fulvitalea</taxon>
    </lineage>
</organism>
<gene>
    <name evidence="2" type="ORF">FUAX_23940</name>
</gene>
<dbReference type="AlphaFoldDB" id="A0AAU9CSM3"/>
<dbReference type="EMBL" id="AP025314">
    <property type="protein sequence ID" value="BDD09962.1"/>
    <property type="molecule type" value="Genomic_DNA"/>
</dbReference>
<dbReference type="Gene3D" id="2.30.180.10">
    <property type="entry name" value="FAS1 domain"/>
    <property type="match status" value="1"/>
</dbReference>
<dbReference type="Proteomes" id="UP001348817">
    <property type="component" value="Chromosome"/>
</dbReference>
<evidence type="ECO:0000313" key="3">
    <source>
        <dbReference type="Proteomes" id="UP001348817"/>
    </source>
</evidence>
<evidence type="ECO:0000259" key="1">
    <source>
        <dbReference type="SMART" id="SM00554"/>
    </source>
</evidence>
<dbReference type="KEGG" id="fax:FUAX_23940"/>
<dbReference type="RefSeq" id="WP_338391546.1">
    <property type="nucleotide sequence ID" value="NZ_AP025314.1"/>
</dbReference>
<dbReference type="InterPro" id="IPR036378">
    <property type="entry name" value="FAS1_dom_sf"/>
</dbReference>
<proteinExistence type="predicted"/>
<name>A0AAU9CSM3_9BACT</name>
<dbReference type="InterPro" id="IPR000782">
    <property type="entry name" value="FAS1_domain"/>
</dbReference>
<evidence type="ECO:0000313" key="2">
    <source>
        <dbReference type="EMBL" id="BDD09962.1"/>
    </source>
</evidence>
<sequence>MKTDFQRILGLVLAVALMAYSCDDKDEYIDGGKSDQVKAMTVGEYLASVPEYAYFSDLLKKHSYTDSVSGSRPVTVFLPSKEAIQSLAVSEDSMKSILSYHIGNTLLYPHLLSDDKDQYLKTLYSGKNVWVSKQAGGGLSLDRSVASSGKPVLCSNGIVHTIDGMLEPQKNLFESIQSKSDLFSEYKKVVLKDTLLFDLENSFPVGVDQFGRQVYDSAFVLGYIFLGQLGNISDEDQRYSSVLLSDAALQATYDRMVERYYSSEENLPDYFSEEDFQEELRTQILLASVIKEPTEEKTLGDTLETTNGKKILVTQEWLDYTPERRSNGLLYEVPKVDLLMSNWMGRPIEFDAGLGVNLTKGLIGVPNSGEEVTSDPVSNEAINELALHFSSSQPFWVEYSVPELMGGLYELRLSGLKVKSTQAKVFVDGNEIDPRYTPSGNWNFDRFEGLGFGAFGEKVVRFEVTESTMKDNPDNPEELVEVYEFAVNKLTFVPVAE</sequence>
<dbReference type="SUPFAM" id="SSF82153">
    <property type="entry name" value="FAS1 domain"/>
    <property type="match status" value="1"/>
</dbReference>